<dbReference type="Pfam" id="PF01288">
    <property type="entry name" value="HPPK"/>
    <property type="match status" value="1"/>
</dbReference>
<evidence type="ECO:0000256" key="9">
    <source>
        <dbReference type="ARBA" id="ARBA00022909"/>
    </source>
</evidence>
<evidence type="ECO:0000256" key="4">
    <source>
        <dbReference type="ARBA" id="ARBA00016218"/>
    </source>
</evidence>
<dbReference type="GO" id="GO:0016301">
    <property type="term" value="F:kinase activity"/>
    <property type="evidence" value="ECO:0007669"/>
    <property type="project" value="UniProtKB-KW"/>
</dbReference>
<evidence type="ECO:0000256" key="5">
    <source>
        <dbReference type="ARBA" id="ARBA00022679"/>
    </source>
</evidence>
<dbReference type="UniPathway" id="UPA00077">
    <property type="reaction ID" value="UER00155"/>
</dbReference>
<evidence type="ECO:0000313" key="14">
    <source>
        <dbReference type="EMBL" id="AHE51901.1"/>
    </source>
</evidence>
<proteinExistence type="inferred from homology"/>
<dbReference type="RefSeq" id="WP_245648726.1">
    <property type="nucleotide sequence ID" value="NZ_CP006644.1"/>
</dbReference>
<evidence type="ECO:0000256" key="11">
    <source>
        <dbReference type="ARBA" id="ARBA00029766"/>
    </source>
</evidence>
<dbReference type="Gene3D" id="3.30.70.560">
    <property type="entry name" value="7,8-Dihydro-6-hydroxymethylpterin-pyrophosphokinase HPPK"/>
    <property type="match status" value="1"/>
</dbReference>
<protein>
    <recommendedName>
        <fullName evidence="4">2-amino-4-hydroxy-6-hydroxymethyldihydropteridine pyrophosphokinase</fullName>
        <ecNumber evidence="3">2.7.6.3</ecNumber>
    </recommendedName>
    <alternativeName>
        <fullName evidence="11">6-hydroxymethyl-7,8-dihydropterin pyrophosphokinase</fullName>
    </alternativeName>
    <alternativeName>
        <fullName evidence="12">7,8-dihydro-6-hydroxymethylpterin-pyrophosphokinase</fullName>
    </alternativeName>
</protein>
<feature type="domain" description="7,8-dihydro-6-hydroxymethylpterin-pyrophosphokinase" evidence="13">
    <location>
        <begin position="104"/>
        <end position="115"/>
    </location>
</feature>
<keyword evidence="15" id="KW-1185">Reference proteome</keyword>
<dbReference type="PATRIC" id="fig|1123269.5.peg.133"/>
<comment type="function">
    <text evidence="10">Catalyzes the transfer of pyrophosphate from adenosine triphosphate (ATP) to 6-hydroxymethyl-7,8-dihydropterin, an enzymatic step in folate biosynthesis pathway.</text>
</comment>
<organism evidence="14 15">
    <name type="scientific">Sphingomonas sanxanigenens DSM 19645 = NX02</name>
    <dbReference type="NCBI Taxonomy" id="1123269"/>
    <lineage>
        <taxon>Bacteria</taxon>
        <taxon>Pseudomonadati</taxon>
        <taxon>Pseudomonadota</taxon>
        <taxon>Alphaproteobacteria</taxon>
        <taxon>Sphingomonadales</taxon>
        <taxon>Sphingomonadaceae</taxon>
        <taxon>Sphingomonas</taxon>
    </lineage>
</organism>
<evidence type="ECO:0000256" key="3">
    <source>
        <dbReference type="ARBA" id="ARBA00013253"/>
    </source>
</evidence>
<evidence type="ECO:0000256" key="8">
    <source>
        <dbReference type="ARBA" id="ARBA00022840"/>
    </source>
</evidence>
<dbReference type="eggNOG" id="COG0801">
    <property type="taxonomic scope" value="Bacteria"/>
</dbReference>
<dbReference type="HOGENOM" id="CLU_097916_3_0_5"/>
<evidence type="ECO:0000256" key="1">
    <source>
        <dbReference type="ARBA" id="ARBA00005051"/>
    </source>
</evidence>
<dbReference type="STRING" id="1123269.NX02_00675"/>
<dbReference type="AlphaFoldDB" id="W0A4E0"/>
<sequence>MIAARPRLYRAAVPHLYAIALGSNRRHGRYGAPAAIIRAAAAALTERDTRLIRLSPILATPALGPAGRAFANAAALVESPLDPPALLARLKAVERAFGRRRGRRWGPRVIDLDIILWSGGRWHDRRLAIPHAAFRGRDFVLAPLARIVPDWRDPATGWSVRQLRTRLIDAKPVDPRRRRF</sequence>
<dbReference type="NCBIfam" id="TIGR01498">
    <property type="entry name" value="folK"/>
    <property type="match status" value="1"/>
</dbReference>
<dbReference type="SUPFAM" id="SSF55083">
    <property type="entry name" value="6-hydroxymethyl-7,8-dihydropterin pyrophosphokinase, HPPK"/>
    <property type="match status" value="1"/>
</dbReference>
<evidence type="ECO:0000256" key="2">
    <source>
        <dbReference type="ARBA" id="ARBA00005810"/>
    </source>
</evidence>
<gene>
    <name evidence="14" type="ORF">NX02_00675</name>
</gene>
<comment type="pathway">
    <text evidence="1">Cofactor biosynthesis; tetrahydrofolate biosynthesis; 2-amino-4-hydroxy-6-hydroxymethyl-7,8-dihydropteridine diphosphate from 7,8-dihydroneopterin triphosphate: step 4/4.</text>
</comment>
<evidence type="ECO:0000256" key="10">
    <source>
        <dbReference type="ARBA" id="ARBA00029409"/>
    </source>
</evidence>
<dbReference type="GO" id="GO:0046654">
    <property type="term" value="P:tetrahydrofolate biosynthetic process"/>
    <property type="evidence" value="ECO:0007669"/>
    <property type="project" value="UniProtKB-UniPathway"/>
</dbReference>
<dbReference type="InterPro" id="IPR035907">
    <property type="entry name" value="Hppk_sf"/>
</dbReference>
<dbReference type="PANTHER" id="PTHR43071">
    <property type="entry name" value="2-AMINO-4-HYDROXY-6-HYDROXYMETHYLDIHYDROPTERIDINE PYROPHOSPHOKINASE"/>
    <property type="match status" value="1"/>
</dbReference>
<comment type="similarity">
    <text evidence="2">Belongs to the HPPK family.</text>
</comment>
<keyword evidence="6" id="KW-0547">Nucleotide-binding</keyword>
<evidence type="ECO:0000256" key="12">
    <source>
        <dbReference type="ARBA" id="ARBA00033413"/>
    </source>
</evidence>
<evidence type="ECO:0000313" key="15">
    <source>
        <dbReference type="Proteomes" id="UP000018851"/>
    </source>
</evidence>
<evidence type="ECO:0000259" key="13">
    <source>
        <dbReference type="PROSITE" id="PS00794"/>
    </source>
</evidence>
<keyword evidence="8" id="KW-0067">ATP-binding</keyword>
<dbReference type="KEGG" id="ssan:NX02_00675"/>
<reference evidence="14 15" key="1">
    <citation type="submission" date="2013-07" db="EMBL/GenBank/DDBJ databases">
        <title>Completed genome of Sphingomonas sanxanigenens NX02.</title>
        <authorList>
            <person name="Ma T."/>
            <person name="Huang H."/>
            <person name="Wu M."/>
            <person name="Li X."/>
            <person name="Li G."/>
        </authorList>
    </citation>
    <scope>NUCLEOTIDE SEQUENCE [LARGE SCALE GENOMIC DNA]</scope>
    <source>
        <strain evidence="14 15">NX02</strain>
    </source>
</reference>
<name>W0A4E0_9SPHN</name>
<dbReference type="PANTHER" id="PTHR43071:SF1">
    <property type="entry name" value="2-AMINO-4-HYDROXY-6-HYDROXYMETHYLDIHYDROPTERIDINE PYROPHOSPHOKINASE"/>
    <property type="match status" value="1"/>
</dbReference>
<evidence type="ECO:0000256" key="6">
    <source>
        <dbReference type="ARBA" id="ARBA00022741"/>
    </source>
</evidence>
<accession>W0A4E0</accession>
<dbReference type="GO" id="GO:0005524">
    <property type="term" value="F:ATP binding"/>
    <property type="evidence" value="ECO:0007669"/>
    <property type="project" value="UniProtKB-KW"/>
</dbReference>
<keyword evidence="9" id="KW-0289">Folate biosynthesis</keyword>
<keyword evidence="5" id="KW-0808">Transferase</keyword>
<dbReference type="GO" id="GO:0046656">
    <property type="term" value="P:folic acid biosynthetic process"/>
    <property type="evidence" value="ECO:0007669"/>
    <property type="project" value="UniProtKB-KW"/>
</dbReference>
<dbReference type="PROSITE" id="PS00794">
    <property type="entry name" value="HPPK"/>
    <property type="match status" value="1"/>
</dbReference>
<keyword evidence="7" id="KW-0418">Kinase</keyword>
<dbReference type="GO" id="GO:0003848">
    <property type="term" value="F:2-amino-4-hydroxy-6-hydroxymethyldihydropteridine diphosphokinase activity"/>
    <property type="evidence" value="ECO:0007669"/>
    <property type="project" value="UniProtKB-EC"/>
</dbReference>
<dbReference type="EMBL" id="CP006644">
    <property type="protein sequence ID" value="AHE51901.1"/>
    <property type="molecule type" value="Genomic_DNA"/>
</dbReference>
<evidence type="ECO:0000256" key="7">
    <source>
        <dbReference type="ARBA" id="ARBA00022777"/>
    </source>
</evidence>
<dbReference type="EC" id="2.7.6.3" evidence="3"/>
<dbReference type="Proteomes" id="UP000018851">
    <property type="component" value="Chromosome"/>
</dbReference>
<dbReference type="InterPro" id="IPR000550">
    <property type="entry name" value="Hppk"/>
</dbReference>